<dbReference type="SUPFAM" id="SSF109604">
    <property type="entry name" value="HD-domain/PDEase-like"/>
    <property type="match status" value="1"/>
</dbReference>
<dbReference type="PANTHER" id="PTHR33525:SF3">
    <property type="entry name" value="RIBONUCLEASE Y"/>
    <property type="match status" value="1"/>
</dbReference>
<dbReference type="InterPro" id="IPR013976">
    <property type="entry name" value="HDOD"/>
</dbReference>
<dbReference type="InterPro" id="IPR052340">
    <property type="entry name" value="RNase_Y/CdgJ"/>
</dbReference>
<evidence type="ECO:0000313" key="2">
    <source>
        <dbReference type="EMBL" id="AKZ62593.1"/>
    </source>
</evidence>
<keyword evidence="3" id="KW-1185">Reference proteome</keyword>
<name>A0ABM5UZ78_9BURK</name>
<evidence type="ECO:0000259" key="1">
    <source>
        <dbReference type="PROSITE" id="PS51833"/>
    </source>
</evidence>
<dbReference type="Gene3D" id="1.10.3210.10">
    <property type="entry name" value="Hypothetical protein af1432"/>
    <property type="match status" value="1"/>
</dbReference>
<dbReference type="Pfam" id="PF08668">
    <property type="entry name" value="HDOD"/>
    <property type="match status" value="1"/>
</dbReference>
<reference evidence="3" key="1">
    <citation type="journal article" date="2015" name="Genome Announc.">
        <title>Complete Genome Sequence of Herbaspirillum hiltneri N3 (DSM 17495), Isolated from Surface-Sterilized Wheat Roots.</title>
        <authorList>
            <person name="Guizelini D."/>
            <person name="Saizaki P.M."/>
            <person name="Coimbra N.A."/>
            <person name="Weiss V.A."/>
            <person name="Faoro H."/>
            <person name="Sfeir M.Z."/>
            <person name="Baura V.A."/>
            <person name="Monteiro R.A."/>
            <person name="Chubatsu L.S."/>
            <person name="Souza E.M."/>
            <person name="Cruz L.M."/>
            <person name="Pedrosa F.O."/>
            <person name="Raittz R.T."/>
            <person name="Marchaukoski J.N."/>
            <person name="Steffens M.B."/>
        </authorList>
    </citation>
    <scope>NUCLEOTIDE SEQUENCE [LARGE SCALE GENOMIC DNA]</scope>
    <source>
        <strain evidence="3">N3</strain>
    </source>
</reference>
<sequence length="315" mass="33674">MPNFIDPTDFEALKQDDALPSPSGVRLNIMRMCRQEDVSLVDLVTQIQADPVLGGRIIKIGNGASVNKGRPIVAISKDVLLMIGLDAVRQLALAISLTTERRDSNCAGFDYATFWARTVAMACAAQALAEYYGEAPPTEMFASGLLANIGSLGLAAARPAEYAGALASVTDDDSSDAKLRDAEQAAFGYTHLDLAASMMQDWSIPRLFCEAVLHHKAPSQSGLDDESRQLRLAQMLHVAGAIADYCVAPENARVPALQALLDAGAPLNGEIDHVSALCDRVGRDWVEWSSMVGIAAQALPPTRDVLAQLREQSGQ</sequence>
<feature type="domain" description="HDOD" evidence="1">
    <location>
        <begin position="19"/>
        <end position="218"/>
    </location>
</feature>
<accession>A0ABM5UZ78</accession>
<dbReference type="Proteomes" id="UP000063429">
    <property type="component" value="Chromosome"/>
</dbReference>
<gene>
    <name evidence="2" type="ORF">F506_07790</name>
</gene>
<organism evidence="2 3">
    <name type="scientific">Herbaspirillum hiltneri N3</name>
    <dbReference type="NCBI Taxonomy" id="1262470"/>
    <lineage>
        <taxon>Bacteria</taxon>
        <taxon>Pseudomonadati</taxon>
        <taxon>Pseudomonadota</taxon>
        <taxon>Betaproteobacteria</taxon>
        <taxon>Burkholderiales</taxon>
        <taxon>Oxalobacteraceae</taxon>
        <taxon>Herbaspirillum</taxon>
    </lineage>
</organism>
<protein>
    <submittedName>
        <fullName evidence="2">Transcriptional regulator</fullName>
    </submittedName>
</protein>
<evidence type="ECO:0000313" key="3">
    <source>
        <dbReference type="Proteomes" id="UP000063429"/>
    </source>
</evidence>
<dbReference type="RefSeq" id="WP_053196361.1">
    <property type="nucleotide sequence ID" value="NZ_CP011409.1"/>
</dbReference>
<dbReference type="PROSITE" id="PS51833">
    <property type="entry name" value="HDOD"/>
    <property type="match status" value="1"/>
</dbReference>
<dbReference type="PANTHER" id="PTHR33525">
    <property type="match status" value="1"/>
</dbReference>
<dbReference type="EMBL" id="CP011409">
    <property type="protein sequence ID" value="AKZ62593.1"/>
    <property type="molecule type" value="Genomic_DNA"/>
</dbReference>
<proteinExistence type="predicted"/>